<evidence type="ECO:0000313" key="2">
    <source>
        <dbReference type="EMBL" id="MFC7198275.1"/>
    </source>
</evidence>
<evidence type="ECO:0000313" key="3">
    <source>
        <dbReference type="Proteomes" id="UP001596447"/>
    </source>
</evidence>
<dbReference type="AlphaFoldDB" id="A0ABD5YWP3"/>
<dbReference type="RefSeq" id="WP_279530216.1">
    <property type="nucleotide sequence ID" value="NZ_CP122313.1"/>
</dbReference>
<accession>A0ABD5YWP3</accession>
<feature type="region of interest" description="Disordered" evidence="1">
    <location>
        <begin position="1"/>
        <end position="31"/>
    </location>
</feature>
<dbReference type="Proteomes" id="UP001596447">
    <property type="component" value="Unassembled WGS sequence"/>
</dbReference>
<gene>
    <name evidence="2" type="ORF">ACFQJ9_02040</name>
</gene>
<dbReference type="EMBL" id="JBHTAR010000003">
    <property type="protein sequence ID" value="MFC7198275.1"/>
    <property type="molecule type" value="Genomic_DNA"/>
</dbReference>
<sequence length="204" mass="22758">MAIQTTSLKSKIDSLEQKADEYDRRTNTEAKVDQSAEDLKQLNTVLRKLNRSLSDFERQAGILTEVFDQSLPSEAVSARDEVQSLTEVTQDNILDVIDGSDRSLASHVEDVRDARESVNDARRIIDDRLKAIQNDKLGDASTAESIQRIVGEDPDAMKTISQFRSFLNSILDPDGSVSHLKSQWQGLEKAFDHSSLVKTHTSVV</sequence>
<evidence type="ECO:0000256" key="1">
    <source>
        <dbReference type="SAM" id="MobiDB-lite"/>
    </source>
</evidence>
<proteinExistence type="predicted"/>
<organism evidence="2 3">
    <name type="scientific">Halospeciosus flavus</name>
    <dbReference type="NCBI Taxonomy" id="3032283"/>
    <lineage>
        <taxon>Archaea</taxon>
        <taxon>Methanobacteriati</taxon>
        <taxon>Methanobacteriota</taxon>
        <taxon>Stenosarchaea group</taxon>
        <taxon>Halobacteria</taxon>
        <taxon>Halobacteriales</taxon>
        <taxon>Halobacteriaceae</taxon>
        <taxon>Halospeciosus</taxon>
    </lineage>
</organism>
<feature type="compositionally biased region" description="Basic and acidic residues" evidence="1">
    <location>
        <begin position="10"/>
        <end position="31"/>
    </location>
</feature>
<comment type="caution">
    <text evidence="2">The sequence shown here is derived from an EMBL/GenBank/DDBJ whole genome shotgun (WGS) entry which is preliminary data.</text>
</comment>
<reference evidence="2 3" key="1">
    <citation type="journal article" date="2019" name="Int. J. Syst. Evol. Microbiol.">
        <title>The Global Catalogue of Microorganisms (GCM) 10K type strain sequencing project: providing services to taxonomists for standard genome sequencing and annotation.</title>
        <authorList>
            <consortium name="The Broad Institute Genomics Platform"/>
            <consortium name="The Broad Institute Genome Sequencing Center for Infectious Disease"/>
            <person name="Wu L."/>
            <person name="Ma J."/>
        </authorList>
    </citation>
    <scope>NUCLEOTIDE SEQUENCE [LARGE SCALE GENOMIC DNA]</scope>
    <source>
        <strain evidence="2 3">XZGYJ-43</strain>
    </source>
</reference>
<protein>
    <submittedName>
        <fullName evidence="2">Uncharacterized protein</fullName>
    </submittedName>
</protein>
<keyword evidence="3" id="KW-1185">Reference proteome</keyword>
<name>A0ABD5YWP3_9EURY</name>